<dbReference type="GO" id="GO:0005840">
    <property type="term" value="C:ribosome"/>
    <property type="evidence" value="ECO:0007669"/>
    <property type="project" value="UniProtKB-KW"/>
</dbReference>
<dbReference type="Pfam" id="PF00572">
    <property type="entry name" value="Ribosomal_L13"/>
    <property type="match status" value="1"/>
</dbReference>
<evidence type="ECO:0000256" key="3">
    <source>
        <dbReference type="ARBA" id="ARBA00023274"/>
    </source>
</evidence>
<dbReference type="GO" id="GO:0006412">
    <property type="term" value="P:translation"/>
    <property type="evidence" value="ECO:0007669"/>
    <property type="project" value="UniProtKB-UniRule"/>
</dbReference>
<name>A0A1G1WDF7_9BACT</name>
<dbReference type="Proteomes" id="UP000178162">
    <property type="component" value="Unassembled WGS sequence"/>
</dbReference>
<evidence type="ECO:0000313" key="6">
    <source>
        <dbReference type="Proteomes" id="UP000178162"/>
    </source>
</evidence>
<dbReference type="AlphaFoldDB" id="A0A1G1WDF7"/>
<dbReference type="InterPro" id="IPR005822">
    <property type="entry name" value="Ribosomal_uL13"/>
</dbReference>
<dbReference type="GO" id="GO:1990904">
    <property type="term" value="C:ribonucleoprotein complex"/>
    <property type="evidence" value="ECO:0007669"/>
    <property type="project" value="UniProtKB-KW"/>
</dbReference>
<evidence type="ECO:0000256" key="1">
    <source>
        <dbReference type="ARBA" id="ARBA00006227"/>
    </source>
</evidence>
<sequence>MATQAKTKLKEKEIKSESRKWYLIDAKNKILGRLSTKIAEILMGKRKISFKPYLDSGDYVIILNASKVAVTGDKEQNKTYFRYSGYPGGLRSSKFRELKKTKPNEIIFHAVAGMLPKNKLGKALIKKLYIYSGDKHPHESQKPERLDV</sequence>
<dbReference type="GO" id="GO:0003729">
    <property type="term" value="F:mRNA binding"/>
    <property type="evidence" value="ECO:0007669"/>
    <property type="project" value="TreeGrafter"/>
</dbReference>
<reference evidence="5 6" key="1">
    <citation type="journal article" date="2016" name="Nat. Commun.">
        <title>Thousands of microbial genomes shed light on interconnected biogeochemical processes in an aquifer system.</title>
        <authorList>
            <person name="Anantharaman K."/>
            <person name="Brown C.T."/>
            <person name="Hug L.A."/>
            <person name="Sharon I."/>
            <person name="Castelle C.J."/>
            <person name="Probst A.J."/>
            <person name="Thomas B.C."/>
            <person name="Singh A."/>
            <person name="Wilkins M.J."/>
            <person name="Karaoz U."/>
            <person name="Brodie E.L."/>
            <person name="Williams K.H."/>
            <person name="Hubbard S.S."/>
            <person name="Banfield J.F."/>
        </authorList>
    </citation>
    <scope>NUCLEOTIDE SEQUENCE [LARGE SCALE GENOMIC DNA]</scope>
</reference>
<evidence type="ECO:0000313" key="5">
    <source>
        <dbReference type="EMBL" id="OGY25732.1"/>
    </source>
</evidence>
<comment type="function">
    <text evidence="4">This protein is one of the early assembly proteins of the 50S ribosomal subunit, although it is not seen to bind rRNA by itself. It is important during the early stages of 50S assembly.</text>
</comment>
<dbReference type="EMBL" id="MHCR01000010">
    <property type="protein sequence ID" value="OGY25732.1"/>
    <property type="molecule type" value="Genomic_DNA"/>
</dbReference>
<dbReference type="InterPro" id="IPR036899">
    <property type="entry name" value="Ribosomal_uL13_sf"/>
</dbReference>
<gene>
    <name evidence="4" type="primary">rplM</name>
    <name evidence="5" type="ORF">A2134_02725</name>
</gene>
<dbReference type="Gene3D" id="3.90.1180.10">
    <property type="entry name" value="Ribosomal protein L13"/>
    <property type="match status" value="1"/>
</dbReference>
<comment type="subunit">
    <text evidence="4">Part of the 50S ribosomal subunit.</text>
</comment>
<dbReference type="HAMAP" id="MF_01366">
    <property type="entry name" value="Ribosomal_uL13"/>
    <property type="match status" value="1"/>
</dbReference>
<dbReference type="PANTHER" id="PTHR11545">
    <property type="entry name" value="RIBOSOMAL PROTEIN L13"/>
    <property type="match status" value="1"/>
</dbReference>
<dbReference type="NCBIfam" id="TIGR01066">
    <property type="entry name" value="rplM_bact"/>
    <property type="match status" value="1"/>
</dbReference>
<organism evidence="5 6">
    <name type="scientific">Candidatus Woykebacteria bacterium RBG_16_39_9b</name>
    <dbReference type="NCBI Taxonomy" id="1802595"/>
    <lineage>
        <taxon>Bacteria</taxon>
        <taxon>Candidatus Woykeibacteriota</taxon>
    </lineage>
</organism>
<dbReference type="PANTHER" id="PTHR11545:SF2">
    <property type="entry name" value="LARGE RIBOSOMAL SUBUNIT PROTEIN UL13M"/>
    <property type="match status" value="1"/>
</dbReference>
<comment type="caution">
    <text evidence="5">The sequence shown here is derived from an EMBL/GenBank/DDBJ whole genome shotgun (WGS) entry which is preliminary data.</text>
</comment>
<dbReference type="SUPFAM" id="SSF52161">
    <property type="entry name" value="Ribosomal protein L13"/>
    <property type="match status" value="1"/>
</dbReference>
<dbReference type="GO" id="GO:0017148">
    <property type="term" value="P:negative regulation of translation"/>
    <property type="evidence" value="ECO:0007669"/>
    <property type="project" value="TreeGrafter"/>
</dbReference>
<keyword evidence="3 4" id="KW-0687">Ribonucleoprotein</keyword>
<dbReference type="CDD" id="cd00392">
    <property type="entry name" value="Ribosomal_L13"/>
    <property type="match status" value="1"/>
</dbReference>
<protein>
    <recommendedName>
        <fullName evidence="4">Large ribosomal subunit protein uL13</fullName>
    </recommendedName>
</protein>
<accession>A0A1G1WDF7</accession>
<evidence type="ECO:0000256" key="2">
    <source>
        <dbReference type="ARBA" id="ARBA00022980"/>
    </source>
</evidence>
<keyword evidence="2 4" id="KW-0689">Ribosomal protein</keyword>
<comment type="similarity">
    <text evidence="1 4">Belongs to the universal ribosomal protein uL13 family.</text>
</comment>
<dbReference type="GO" id="GO:0003735">
    <property type="term" value="F:structural constituent of ribosome"/>
    <property type="evidence" value="ECO:0007669"/>
    <property type="project" value="InterPro"/>
</dbReference>
<dbReference type="STRING" id="1802595.A2134_02725"/>
<evidence type="ECO:0000256" key="4">
    <source>
        <dbReference type="HAMAP-Rule" id="MF_01366"/>
    </source>
</evidence>
<dbReference type="PIRSF" id="PIRSF002181">
    <property type="entry name" value="Ribosomal_L13"/>
    <property type="match status" value="1"/>
</dbReference>
<dbReference type="InterPro" id="IPR005823">
    <property type="entry name" value="Ribosomal_uL13_bac-type"/>
</dbReference>
<proteinExistence type="inferred from homology"/>